<sequence length="165" mass="18313">MQHDLPLVVNDETGGWKEMQYAPIPSCVLSLSLTVCYSDHQGQASAKRQGKFKKDIVPVVYHLIPAPNKTKNGAKEKDGEKEGAKEKDVKEEFEEALRDLKIQWMTKSVSLCLFGSFYLLSVSLSVWVFLPAVSLSVCLGLSTCCQSLCLFGSFYLLSVSLSVWV</sequence>
<name>A0A4W5J8P3_9TELE</name>
<feature type="transmembrane region" description="Helical" evidence="2">
    <location>
        <begin position="108"/>
        <end position="128"/>
    </location>
</feature>
<dbReference type="Ensembl" id="ENSHHUT00000000539.1">
    <property type="protein sequence ID" value="ENSHHUP00000000528.1"/>
    <property type="gene ID" value="ENSHHUG00000000367.1"/>
</dbReference>
<evidence type="ECO:0000256" key="2">
    <source>
        <dbReference type="SAM" id="Phobius"/>
    </source>
</evidence>
<evidence type="ECO:0000313" key="3">
    <source>
        <dbReference type="Ensembl" id="ENSHHUP00000000528.1"/>
    </source>
</evidence>
<reference evidence="3" key="3">
    <citation type="submission" date="2025-09" db="UniProtKB">
        <authorList>
            <consortium name="Ensembl"/>
        </authorList>
    </citation>
    <scope>IDENTIFICATION</scope>
</reference>
<keyword evidence="4" id="KW-1185">Reference proteome</keyword>
<keyword evidence="2" id="KW-1133">Transmembrane helix</keyword>
<organism evidence="3 4">
    <name type="scientific">Hucho hucho</name>
    <name type="common">huchen</name>
    <dbReference type="NCBI Taxonomy" id="62062"/>
    <lineage>
        <taxon>Eukaryota</taxon>
        <taxon>Metazoa</taxon>
        <taxon>Chordata</taxon>
        <taxon>Craniata</taxon>
        <taxon>Vertebrata</taxon>
        <taxon>Euteleostomi</taxon>
        <taxon>Actinopterygii</taxon>
        <taxon>Neopterygii</taxon>
        <taxon>Teleostei</taxon>
        <taxon>Protacanthopterygii</taxon>
        <taxon>Salmoniformes</taxon>
        <taxon>Salmonidae</taxon>
        <taxon>Salmoninae</taxon>
        <taxon>Hucho</taxon>
    </lineage>
</organism>
<dbReference type="AlphaFoldDB" id="A0A4W5J8P3"/>
<keyword evidence="2" id="KW-0472">Membrane</keyword>
<reference evidence="3" key="2">
    <citation type="submission" date="2025-08" db="UniProtKB">
        <authorList>
            <consortium name="Ensembl"/>
        </authorList>
    </citation>
    <scope>IDENTIFICATION</scope>
</reference>
<proteinExistence type="predicted"/>
<accession>A0A4W5J8P3</accession>
<evidence type="ECO:0000256" key="1">
    <source>
        <dbReference type="SAM" id="MobiDB-lite"/>
    </source>
</evidence>
<keyword evidence="2" id="KW-0812">Transmembrane</keyword>
<feature type="transmembrane region" description="Helical" evidence="2">
    <location>
        <begin position="134"/>
        <end position="157"/>
    </location>
</feature>
<evidence type="ECO:0000313" key="4">
    <source>
        <dbReference type="Proteomes" id="UP000314982"/>
    </source>
</evidence>
<feature type="region of interest" description="Disordered" evidence="1">
    <location>
        <begin position="67"/>
        <end position="87"/>
    </location>
</feature>
<dbReference type="STRING" id="62062.ENSHHUP00000000528"/>
<reference evidence="4" key="1">
    <citation type="submission" date="2018-06" db="EMBL/GenBank/DDBJ databases">
        <title>Genome assembly of Danube salmon.</title>
        <authorList>
            <person name="Macqueen D.J."/>
            <person name="Gundappa M.K."/>
        </authorList>
    </citation>
    <scope>NUCLEOTIDE SEQUENCE [LARGE SCALE GENOMIC DNA]</scope>
</reference>
<protein>
    <submittedName>
        <fullName evidence="3">Uncharacterized protein</fullName>
    </submittedName>
</protein>
<feature type="compositionally biased region" description="Basic and acidic residues" evidence="1">
    <location>
        <begin position="73"/>
        <end position="87"/>
    </location>
</feature>
<dbReference type="Proteomes" id="UP000314982">
    <property type="component" value="Unassembled WGS sequence"/>
</dbReference>